<evidence type="ECO:0000256" key="1">
    <source>
        <dbReference type="ARBA" id="ARBA00023239"/>
    </source>
</evidence>
<dbReference type="GO" id="GO:0016831">
    <property type="term" value="F:carboxy-lyase activity"/>
    <property type="evidence" value="ECO:0007669"/>
    <property type="project" value="InterPro"/>
</dbReference>
<keyword evidence="3" id="KW-0378">Hydrolase</keyword>
<dbReference type="InterPro" id="IPR006680">
    <property type="entry name" value="Amidohydro-rel"/>
</dbReference>
<proteinExistence type="predicted"/>
<evidence type="ECO:0000259" key="2">
    <source>
        <dbReference type="Pfam" id="PF04909"/>
    </source>
</evidence>
<dbReference type="Gene3D" id="3.20.20.140">
    <property type="entry name" value="Metal-dependent hydrolases"/>
    <property type="match status" value="1"/>
</dbReference>
<dbReference type="Proteomes" id="UP000318834">
    <property type="component" value="Unassembled WGS sequence"/>
</dbReference>
<dbReference type="EMBL" id="VBAP01000040">
    <property type="protein sequence ID" value="TMI75750.1"/>
    <property type="molecule type" value="Genomic_DNA"/>
</dbReference>
<accession>A0A537IWT2</accession>
<gene>
    <name evidence="3" type="ORF">E6H05_05880</name>
</gene>
<sequence>MAIVDSHLHLITASMLRRGRERMPAYRQKAVESARMRGKTYEERLAELEGLSLEDHARSWLVEFDKAGVDTGAFSAVGEGNDELSRFVAINPRRFAGWGSLVDPRDSNAARTVAQFRTLGLSGLKLYPPIQRFYPNDRALYPVYEVAAEQQLPVLFHFGITVGSFYDLTFASPLPLSAPVKEFPEVTFLIAHFGAGFFRETLFLAYHTENVCVDTSGTNNWREYYPGGPPLEQIFRDALRAFGPKRILFGTDSTVWGGYRHHILKEQVEILDRLELPPQDRAAILGDNARRVLRLQ</sequence>
<dbReference type="InterPro" id="IPR032466">
    <property type="entry name" value="Metal_Hydrolase"/>
</dbReference>
<dbReference type="InterPro" id="IPR032465">
    <property type="entry name" value="ACMSD"/>
</dbReference>
<reference evidence="3 4" key="1">
    <citation type="journal article" date="2019" name="Nat. Microbiol.">
        <title>Mediterranean grassland soil C-N compound turnover is dependent on rainfall and depth, and is mediated by genomically divergent microorganisms.</title>
        <authorList>
            <person name="Diamond S."/>
            <person name="Andeer P.F."/>
            <person name="Li Z."/>
            <person name="Crits-Christoph A."/>
            <person name="Burstein D."/>
            <person name="Anantharaman K."/>
            <person name="Lane K.R."/>
            <person name="Thomas B.C."/>
            <person name="Pan C."/>
            <person name="Northen T.R."/>
            <person name="Banfield J.F."/>
        </authorList>
    </citation>
    <scope>NUCLEOTIDE SEQUENCE [LARGE SCALE GENOMIC DNA]</scope>
    <source>
        <strain evidence="3">NP_8</strain>
    </source>
</reference>
<dbReference type="Pfam" id="PF04909">
    <property type="entry name" value="Amidohydro_2"/>
    <property type="match status" value="1"/>
</dbReference>
<dbReference type="AlphaFoldDB" id="A0A537IWT2"/>
<evidence type="ECO:0000313" key="4">
    <source>
        <dbReference type="Proteomes" id="UP000318834"/>
    </source>
</evidence>
<keyword evidence="1" id="KW-0456">Lyase</keyword>
<evidence type="ECO:0000313" key="3">
    <source>
        <dbReference type="EMBL" id="TMI75750.1"/>
    </source>
</evidence>
<name>A0A537IWT2_9BACT</name>
<organism evidence="3 4">
    <name type="scientific">Candidatus Segetimicrobium genomatis</name>
    <dbReference type="NCBI Taxonomy" id="2569760"/>
    <lineage>
        <taxon>Bacteria</taxon>
        <taxon>Bacillati</taxon>
        <taxon>Candidatus Sysuimicrobiota</taxon>
        <taxon>Candidatus Sysuimicrobiia</taxon>
        <taxon>Candidatus Sysuimicrobiales</taxon>
        <taxon>Candidatus Segetimicrobiaceae</taxon>
        <taxon>Candidatus Segetimicrobium</taxon>
    </lineage>
</organism>
<dbReference type="PANTHER" id="PTHR21240">
    <property type="entry name" value="2-AMINO-3-CARBOXYLMUCONATE-6-SEMIALDEHYDE DECARBOXYLASE"/>
    <property type="match status" value="1"/>
</dbReference>
<feature type="domain" description="Amidohydrolase-related" evidence="2">
    <location>
        <begin position="4"/>
        <end position="295"/>
    </location>
</feature>
<dbReference type="SUPFAM" id="SSF51556">
    <property type="entry name" value="Metallo-dependent hydrolases"/>
    <property type="match status" value="1"/>
</dbReference>
<protein>
    <submittedName>
        <fullName evidence="3">Amidohydrolase</fullName>
    </submittedName>
</protein>
<comment type="caution">
    <text evidence="3">The sequence shown here is derived from an EMBL/GenBank/DDBJ whole genome shotgun (WGS) entry which is preliminary data.</text>
</comment>
<dbReference type="GO" id="GO:0016787">
    <property type="term" value="F:hydrolase activity"/>
    <property type="evidence" value="ECO:0007669"/>
    <property type="project" value="UniProtKB-KW"/>
</dbReference>